<protein>
    <submittedName>
        <fullName evidence="6">FAD/NAD(P)-binding domain-containing protein</fullName>
    </submittedName>
</protein>
<dbReference type="InterPro" id="IPR023753">
    <property type="entry name" value="FAD/NAD-binding_dom"/>
</dbReference>
<evidence type="ECO:0000256" key="1">
    <source>
        <dbReference type="ARBA" id="ARBA00006442"/>
    </source>
</evidence>
<keyword evidence="7" id="KW-1185">Reference proteome</keyword>
<dbReference type="AlphaFoldDB" id="A0A1X2GQZ1"/>
<dbReference type="InterPro" id="IPR036188">
    <property type="entry name" value="FAD/NAD-bd_sf"/>
</dbReference>
<comment type="caution">
    <text evidence="6">The sequence shown here is derived from an EMBL/GenBank/DDBJ whole genome shotgun (WGS) entry which is preliminary data.</text>
</comment>
<dbReference type="GO" id="GO:0004174">
    <property type="term" value="F:electron-transferring-flavoprotein dehydrogenase activity"/>
    <property type="evidence" value="ECO:0007669"/>
    <property type="project" value="TreeGrafter"/>
</dbReference>
<name>A0A1X2GQZ1_9FUNG</name>
<evidence type="ECO:0000313" key="7">
    <source>
        <dbReference type="Proteomes" id="UP000242146"/>
    </source>
</evidence>
<reference evidence="6 7" key="1">
    <citation type="submission" date="2016-07" db="EMBL/GenBank/DDBJ databases">
        <title>Pervasive Adenine N6-methylation of Active Genes in Fungi.</title>
        <authorList>
            <consortium name="DOE Joint Genome Institute"/>
            <person name="Mondo S.J."/>
            <person name="Dannebaum R.O."/>
            <person name="Kuo R.C."/>
            <person name="Labutti K."/>
            <person name="Haridas S."/>
            <person name="Kuo A."/>
            <person name="Salamov A."/>
            <person name="Ahrendt S.R."/>
            <person name="Lipzen A."/>
            <person name="Sullivan W."/>
            <person name="Andreopoulos W.B."/>
            <person name="Clum A."/>
            <person name="Lindquist E."/>
            <person name="Daum C."/>
            <person name="Ramamoorthy G.K."/>
            <person name="Gryganskyi A."/>
            <person name="Culley D."/>
            <person name="Magnuson J.K."/>
            <person name="James T.Y."/>
            <person name="O'Malley M.A."/>
            <person name="Stajich J.E."/>
            <person name="Spatafora J.W."/>
            <person name="Visel A."/>
            <person name="Grigoriev I.V."/>
        </authorList>
    </citation>
    <scope>NUCLEOTIDE SEQUENCE [LARGE SCALE GENOMIC DNA]</scope>
    <source>
        <strain evidence="6 7">NRRL 3301</strain>
    </source>
</reference>
<evidence type="ECO:0000256" key="3">
    <source>
        <dbReference type="ARBA" id="ARBA00022827"/>
    </source>
</evidence>
<keyword evidence="3" id="KW-0274">FAD</keyword>
<feature type="domain" description="FAD/NAD(P)-binding" evidence="5">
    <location>
        <begin position="3"/>
        <end position="302"/>
    </location>
</feature>
<dbReference type="SUPFAM" id="SSF51905">
    <property type="entry name" value="FAD/NAD(P)-binding domain"/>
    <property type="match status" value="2"/>
</dbReference>
<evidence type="ECO:0000256" key="4">
    <source>
        <dbReference type="ARBA" id="ARBA00023002"/>
    </source>
</evidence>
<dbReference type="GO" id="GO:0005737">
    <property type="term" value="C:cytoplasm"/>
    <property type="evidence" value="ECO:0007669"/>
    <property type="project" value="TreeGrafter"/>
</dbReference>
<keyword evidence="4" id="KW-0560">Oxidoreductase</keyword>
<evidence type="ECO:0000313" key="6">
    <source>
        <dbReference type="EMBL" id="ORX59529.1"/>
    </source>
</evidence>
<dbReference type="STRING" id="101127.A0A1X2GQZ1"/>
<organism evidence="6 7">
    <name type="scientific">Hesseltinella vesiculosa</name>
    <dbReference type="NCBI Taxonomy" id="101127"/>
    <lineage>
        <taxon>Eukaryota</taxon>
        <taxon>Fungi</taxon>
        <taxon>Fungi incertae sedis</taxon>
        <taxon>Mucoromycota</taxon>
        <taxon>Mucoromycotina</taxon>
        <taxon>Mucoromycetes</taxon>
        <taxon>Mucorales</taxon>
        <taxon>Cunninghamellaceae</taxon>
        <taxon>Hesseltinella</taxon>
    </lineage>
</organism>
<dbReference type="PRINTS" id="PR00368">
    <property type="entry name" value="FADPNR"/>
</dbReference>
<dbReference type="GO" id="GO:0050660">
    <property type="term" value="F:flavin adenine dinucleotide binding"/>
    <property type="evidence" value="ECO:0007669"/>
    <property type="project" value="TreeGrafter"/>
</dbReference>
<proteinExistence type="inferred from homology"/>
<dbReference type="EMBL" id="MCGT01000005">
    <property type="protein sequence ID" value="ORX59529.1"/>
    <property type="molecule type" value="Genomic_DNA"/>
</dbReference>
<dbReference type="PANTHER" id="PTHR43735">
    <property type="entry name" value="APOPTOSIS-INDUCING FACTOR 1"/>
    <property type="match status" value="1"/>
</dbReference>
<gene>
    <name evidence="6" type="ORF">DM01DRAFT_1399049</name>
</gene>
<evidence type="ECO:0000259" key="5">
    <source>
        <dbReference type="Pfam" id="PF07992"/>
    </source>
</evidence>
<sequence length="378" mass="41565">MKTIVIVGGGYAGIGTARALEKQQLKDVRVILIDKKTHFYHCVAGLRGAIEDWDNQIFIPYDKLFTSPNNKVIQASVARFDEDHVYLQDPHSQFGTQIAYDFLVLATGTRYPAPARVNKTTLKEGQAELQAIRRQLSQANHVLIVGGGPVGVEMAGEIVDHYSDKKVTLVHSQPQLGSASYMPLKVSDRLQSLLKESKVQLSLDDSVTLPPVDQLTSVFKPTSPLPPTKKNVNLEDVDLVVLAFGNRPEATVVKASYPELIQSNHCVKVLPTLQVDHPLLSSRVFVIGDVADLQETKLAFRTAAHASIAAGNIARLIASPNATLKDYKKSPDLMLVTYGKSKGVAQLPFGMVGGNWMAKTLKAKTLFVERYWKELNQK</sequence>
<dbReference type="OrthoDB" id="202203at2759"/>
<dbReference type="PANTHER" id="PTHR43735:SF3">
    <property type="entry name" value="FERROPTOSIS SUPPRESSOR PROTEIN 1"/>
    <property type="match status" value="1"/>
</dbReference>
<keyword evidence="2" id="KW-0285">Flavoprotein</keyword>
<accession>A0A1X2GQZ1</accession>
<dbReference type="Proteomes" id="UP000242146">
    <property type="component" value="Unassembled WGS sequence"/>
</dbReference>
<evidence type="ECO:0000256" key="2">
    <source>
        <dbReference type="ARBA" id="ARBA00022630"/>
    </source>
</evidence>
<dbReference type="Gene3D" id="3.50.50.100">
    <property type="match status" value="1"/>
</dbReference>
<dbReference type="PRINTS" id="PR00469">
    <property type="entry name" value="PNDRDTASEII"/>
</dbReference>
<dbReference type="Pfam" id="PF07992">
    <property type="entry name" value="Pyr_redox_2"/>
    <property type="match status" value="1"/>
</dbReference>
<comment type="similarity">
    <text evidence="1">Belongs to the FAD-dependent oxidoreductase family.</text>
</comment>